<keyword evidence="9" id="KW-0413">Isomerase</keyword>
<dbReference type="GO" id="GO:0005524">
    <property type="term" value="F:ATP binding"/>
    <property type="evidence" value="ECO:0007669"/>
    <property type="project" value="UniProtKB-KW"/>
</dbReference>
<evidence type="ECO:0000259" key="12">
    <source>
        <dbReference type="PROSITE" id="PS50967"/>
    </source>
</evidence>
<keyword evidence="5 13" id="KW-0347">Helicase</keyword>
<feature type="domain" description="HRDC" evidence="12">
    <location>
        <begin position="6"/>
        <end position="80"/>
    </location>
</feature>
<keyword evidence="4 13" id="KW-0378">Hydrolase</keyword>
<evidence type="ECO:0000256" key="7">
    <source>
        <dbReference type="ARBA" id="ARBA00023125"/>
    </source>
</evidence>
<keyword evidence="3" id="KW-0227">DNA damage</keyword>
<evidence type="ECO:0000256" key="1">
    <source>
        <dbReference type="ARBA" id="ARBA00001946"/>
    </source>
</evidence>
<dbReference type="GO" id="GO:0043138">
    <property type="term" value="F:3'-5' DNA helicase activity"/>
    <property type="evidence" value="ECO:0007669"/>
    <property type="project" value="UniProtKB-EC"/>
</dbReference>
<evidence type="ECO:0000256" key="3">
    <source>
        <dbReference type="ARBA" id="ARBA00022763"/>
    </source>
</evidence>
<organism evidence="13">
    <name type="scientific">gut metagenome</name>
    <dbReference type="NCBI Taxonomy" id="749906"/>
    <lineage>
        <taxon>unclassified sequences</taxon>
        <taxon>metagenomes</taxon>
        <taxon>organismal metagenomes</taxon>
    </lineage>
</organism>
<dbReference type="Gene3D" id="1.10.150.80">
    <property type="entry name" value="HRDC domain"/>
    <property type="match status" value="1"/>
</dbReference>
<keyword evidence="8" id="KW-0234">DNA repair</keyword>
<dbReference type="InterPro" id="IPR002121">
    <property type="entry name" value="HRDC_dom"/>
</dbReference>
<evidence type="ECO:0000256" key="4">
    <source>
        <dbReference type="ARBA" id="ARBA00022801"/>
    </source>
</evidence>
<evidence type="ECO:0000256" key="2">
    <source>
        <dbReference type="ARBA" id="ARBA00022741"/>
    </source>
</evidence>
<gene>
    <name evidence="13" type="ORF">EVA_03771</name>
</gene>
<keyword evidence="2" id="KW-0547">Nucleotide-binding</keyword>
<evidence type="ECO:0000256" key="9">
    <source>
        <dbReference type="ARBA" id="ARBA00023235"/>
    </source>
</evidence>
<keyword evidence="7" id="KW-0238">DNA-binding</keyword>
<dbReference type="SMART" id="SM00341">
    <property type="entry name" value="HRDC"/>
    <property type="match status" value="1"/>
</dbReference>
<protein>
    <recommendedName>
        <fullName evidence="11">DNA 3'-5' helicase</fullName>
        <ecNumber evidence="11">5.6.2.4</ecNumber>
    </recommendedName>
</protein>
<evidence type="ECO:0000256" key="6">
    <source>
        <dbReference type="ARBA" id="ARBA00022840"/>
    </source>
</evidence>
<accession>J9D5Z4</accession>
<evidence type="ECO:0000256" key="11">
    <source>
        <dbReference type="ARBA" id="ARBA00034808"/>
    </source>
</evidence>
<evidence type="ECO:0000256" key="8">
    <source>
        <dbReference type="ARBA" id="ARBA00023204"/>
    </source>
</evidence>
<dbReference type="PROSITE" id="PS50967">
    <property type="entry name" value="HRDC"/>
    <property type="match status" value="1"/>
</dbReference>
<comment type="caution">
    <text evidence="13">The sequence shown here is derived from an EMBL/GenBank/DDBJ whole genome shotgun (WGS) entry which is preliminary data.</text>
</comment>
<proteinExistence type="predicted"/>
<reference evidence="13" key="1">
    <citation type="journal article" date="2012" name="PLoS ONE">
        <title>Gene sets for utilization of primary and secondary nutrition supplies in the distal gut of endangered iberian lynx.</title>
        <authorList>
            <person name="Alcaide M."/>
            <person name="Messina E."/>
            <person name="Richter M."/>
            <person name="Bargiela R."/>
            <person name="Peplies J."/>
            <person name="Huws S.A."/>
            <person name="Newbold C.J."/>
            <person name="Golyshin P.N."/>
            <person name="Simon M.A."/>
            <person name="Lopez G."/>
            <person name="Yakimov M.M."/>
            <person name="Ferrer M."/>
        </authorList>
    </citation>
    <scope>NUCLEOTIDE SEQUENCE</scope>
</reference>
<comment type="catalytic activity">
    <reaction evidence="10">
        <text>Couples ATP hydrolysis with the unwinding of duplex DNA by translocating in the 3'-5' direction.</text>
        <dbReference type="EC" id="5.6.2.4"/>
    </reaction>
</comment>
<dbReference type="GO" id="GO:0006281">
    <property type="term" value="P:DNA repair"/>
    <property type="evidence" value="ECO:0007669"/>
    <property type="project" value="UniProtKB-KW"/>
</dbReference>
<evidence type="ECO:0000256" key="5">
    <source>
        <dbReference type="ARBA" id="ARBA00022806"/>
    </source>
</evidence>
<dbReference type="GO" id="GO:0003677">
    <property type="term" value="F:DNA binding"/>
    <property type="evidence" value="ECO:0007669"/>
    <property type="project" value="UniProtKB-KW"/>
</dbReference>
<evidence type="ECO:0000313" key="13">
    <source>
        <dbReference type="EMBL" id="EJX08116.1"/>
    </source>
</evidence>
<sequence length="80" mass="9088">MLASLSLRNQKLFEALRQWRSQTAKCLGKPPYVIFKDTTLLEIAVEHPASEDELRQISGVGEKKLLNYGEDVLQIVAKEM</sequence>
<dbReference type="SUPFAM" id="SSF47819">
    <property type="entry name" value="HRDC-like"/>
    <property type="match status" value="1"/>
</dbReference>
<evidence type="ECO:0000256" key="10">
    <source>
        <dbReference type="ARBA" id="ARBA00034617"/>
    </source>
</evidence>
<comment type="cofactor">
    <cofactor evidence="1">
        <name>Mg(2+)</name>
        <dbReference type="ChEBI" id="CHEBI:18420"/>
    </cofactor>
</comment>
<dbReference type="GO" id="GO:0016787">
    <property type="term" value="F:hydrolase activity"/>
    <property type="evidence" value="ECO:0007669"/>
    <property type="project" value="UniProtKB-KW"/>
</dbReference>
<dbReference type="AlphaFoldDB" id="J9D5Z4"/>
<name>J9D5Z4_9ZZZZ</name>
<dbReference type="EMBL" id="AMCI01000702">
    <property type="protein sequence ID" value="EJX08116.1"/>
    <property type="molecule type" value="Genomic_DNA"/>
</dbReference>
<dbReference type="InterPro" id="IPR010997">
    <property type="entry name" value="HRDC-like_sf"/>
</dbReference>
<dbReference type="FunFam" id="1.10.150.80:FF:000002">
    <property type="entry name" value="ATP-dependent DNA helicase RecQ"/>
    <property type="match status" value="1"/>
</dbReference>
<dbReference type="InterPro" id="IPR044876">
    <property type="entry name" value="HRDC_dom_sf"/>
</dbReference>
<dbReference type="Pfam" id="PF00570">
    <property type="entry name" value="HRDC"/>
    <property type="match status" value="1"/>
</dbReference>
<dbReference type="EC" id="5.6.2.4" evidence="11"/>
<keyword evidence="6" id="KW-0067">ATP-binding</keyword>